<reference evidence="1 2" key="1">
    <citation type="submission" date="2019-02" db="EMBL/GenBank/DDBJ databases">
        <title>Genome sequencing of the rare red list fungi Phellinidium pouzarii.</title>
        <authorList>
            <person name="Buettner E."/>
            <person name="Kellner H."/>
        </authorList>
    </citation>
    <scope>NUCLEOTIDE SEQUENCE [LARGE SCALE GENOMIC DNA]</scope>
    <source>
        <strain evidence="1 2">DSM 108285</strain>
    </source>
</reference>
<dbReference type="Proteomes" id="UP000308199">
    <property type="component" value="Unassembled WGS sequence"/>
</dbReference>
<protein>
    <submittedName>
        <fullName evidence="1">Uncharacterized protein</fullName>
    </submittedName>
</protein>
<sequence>MITPAPTTAIQNIVARCRPREEAQRDKIAATKLHFYVDAAELVVSRWTNTETTFDDDDEKISKDKVSETFKSRKIEQLDAMRTTADLNGQILHVQIPNAFPSRQIRDVTYAIVVYISDDGSLPSFVKEYHEKLDVKRLMKDTDFKLIEAMFGHALSEEDYDHASTEAVSDREGIHECSPSEVRHVLDVHTSQTPNNEDWSGGLKEKDIIWEYSLQTSDTPPFSNGHSHSSSTTKARAINTLRLEQREWFPEDLTRLLSEEVSLIRLMNLYRKRDGKPTDSVLMVVYIESKFIARRYLLFQYERLHEVNYTIATYPLQTDEGRLGFLRTLYNLVMLLASGVDSGRFKDSKNIYEVLNHLEEKAMRLKMFRKRSQREDDANDLKESGYELAPRIIEFDHGTLEKIEPEESMNVFILEIVLMHVSQLSPRIHFIRRKGDPSRKTYIAK</sequence>
<comment type="caution">
    <text evidence="1">The sequence shown here is derived from an EMBL/GenBank/DDBJ whole genome shotgun (WGS) entry which is preliminary data.</text>
</comment>
<proteinExistence type="predicted"/>
<gene>
    <name evidence="1" type="ORF">EW145_g2311</name>
</gene>
<evidence type="ECO:0000313" key="1">
    <source>
        <dbReference type="EMBL" id="THH09007.1"/>
    </source>
</evidence>
<dbReference type="AlphaFoldDB" id="A0A4S4LBS2"/>
<name>A0A4S4LBS2_9AGAM</name>
<organism evidence="1 2">
    <name type="scientific">Phellinidium pouzarii</name>
    <dbReference type="NCBI Taxonomy" id="167371"/>
    <lineage>
        <taxon>Eukaryota</taxon>
        <taxon>Fungi</taxon>
        <taxon>Dikarya</taxon>
        <taxon>Basidiomycota</taxon>
        <taxon>Agaricomycotina</taxon>
        <taxon>Agaricomycetes</taxon>
        <taxon>Hymenochaetales</taxon>
        <taxon>Hymenochaetaceae</taxon>
        <taxon>Phellinidium</taxon>
    </lineage>
</organism>
<keyword evidence="2" id="KW-1185">Reference proteome</keyword>
<accession>A0A4S4LBS2</accession>
<dbReference type="EMBL" id="SGPK01000079">
    <property type="protein sequence ID" value="THH09007.1"/>
    <property type="molecule type" value="Genomic_DNA"/>
</dbReference>
<evidence type="ECO:0000313" key="2">
    <source>
        <dbReference type="Proteomes" id="UP000308199"/>
    </source>
</evidence>